<evidence type="ECO:0000256" key="3">
    <source>
        <dbReference type="ARBA" id="ARBA00021438"/>
    </source>
</evidence>
<accession>A0A8R1HUN6</accession>
<dbReference type="EnsemblMetazoa" id="CJA11373.1">
    <property type="protein sequence ID" value="CJA11373.1"/>
    <property type="gene ID" value="WBGene00130577"/>
</dbReference>
<comment type="similarity">
    <text evidence="2">Belongs to the NAF1 family.</text>
</comment>
<dbReference type="Pfam" id="PF04410">
    <property type="entry name" value="Gar1"/>
    <property type="match status" value="1"/>
</dbReference>
<dbReference type="InterPro" id="IPR007504">
    <property type="entry name" value="H/ACA_rnp_Gar1/Naf1"/>
</dbReference>
<dbReference type="Proteomes" id="UP000005237">
    <property type="component" value="Unassembled WGS sequence"/>
</dbReference>
<dbReference type="AlphaFoldDB" id="A0A8R1HUN6"/>
<dbReference type="GO" id="GO:0000493">
    <property type="term" value="P:box H/ACA snoRNP assembly"/>
    <property type="evidence" value="ECO:0007669"/>
    <property type="project" value="InterPro"/>
</dbReference>
<feature type="compositionally biased region" description="Low complexity" evidence="9">
    <location>
        <begin position="358"/>
        <end position="376"/>
    </location>
</feature>
<reference evidence="10" key="2">
    <citation type="submission" date="2022-06" db="UniProtKB">
        <authorList>
            <consortium name="EnsemblMetazoa"/>
        </authorList>
    </citation>
    <scope>IDENTIFICATION</scope>
    <source>
        <strain evidence="10">DF5081</strain>
    </source>
</reference>
<reference evidence="11" key="1">
    <citation type="submission" date="2010-08" db="EMBL/GenBank/DDBJ databases">
        <authorList>
            <consortium name="Caenorhabditis japonica Sequencing Consortium"/>
            <person name="Wilson R.K."/>
        </authorList>
    </citation>
    <scope>NUCLEOTIDE SEQUENCE [LARGE SCALE GENOMIC DNA]</scope>
    <source>
        <strain evidence="11">DF5081</strain>
    </source>
</reference>
<feature type="region of interest" description="Disordered" evidence="9">
    <location>
        <begin position="130"/>
        <end position="157"/>
    </location>
</feature>
<evidence type="ECO:0000256" key="1">
    <source>
        <dbReference type="ARBA" id="ARBA00004123"/>
    </source>
</evidence>
<dbReference type="PANTHER" id="PTHR31633:SF1">
    <property type="entry name" value="H_ACA RIBONUCLEOPROTEIN COMPLEX NON-CORE SUBUNIT NAF1"/>
    <property type="match status" value="1"/>
</dbReference>
<keyword evidence="5" id="KW-0698">rRNA processing</keyword>
<name>A0A8R1HUN6_CAEJA</name>
<evidence type="ECO:0000256" key="2">
    <source>
        <dbReference type="ARBA" id="ARBA00009801"/>
    </source>
</evidence>
<keyword evidence="6" id="KW-0597">Phosphoprotein</keyword>
<keyword evidence="4" id="KW-0690">Ribosome biogenesis</keyword>
<evidence type="ECO:0000313" key="11">
    <source>
        <dbReference type="Proteomes" id="UP000005237"/>
    </source>
</evidence>
<dbReference type="GO" id="GO:0003723">
    <property type="term" value="F:RNA binding"/>
    <property type="evidence" value="ECO:0007669"/>
    <property type="project" value="UniProtKB-KW"/>
</dbReference>
<dbReference type="GO" id="GO:0005634">
    <property type="term" value="C:nucleus"/>
    <property type="evidence" value="ECO:0007669"/>
    <property type="project" value="UniProtKB-SubCell"/>
</dbReference>
<dbReference type="InterPro" id="IPR038664">
    <property type="entry name" value="Gar1/Naf1_Cbf5-bd_sf"/>
</dbReference>
<keyword evidence="7" id="KW-0694">RNA-binding</keyword>
<comment type="subcellular location">
    <subcellularLocation>
        <location evidence="1">Nucleus</location>
    </subcellularLocation>
</comment>
<evidence type="ECO:0000256" key="6">
    <source>
        <dbReference type="ARBA" id="ARBA00022553"/>
    </source>
</evidence>
<evidence type="ECO:0000256" key="5">
    <source>
        <dbReference type="ARBA" id="ARBA00022552"/>
    </source>
</evidence>
<dbReference type="InterPro" id="IPR009000">
    <property type="entry name" value="Transl_B-barrel_sf"/>
</dbReference>
<organism evidence="10 11">
    <name type="scientific">Caenorhabditis japonica</name>
    <dbReference type="NCBI Taxonomy" id="281687"/>
    <lineage>
        <taxon>Eukaryota</taxon>
        <taxon>Metazoa</taxon>
        <taxon>Ecdysozoa</taxon>
        <taxon>Nematoda</taxon>
        <taxon>Chromadorea</taxon>
        <taxon>Rhabditida</taxon>
        <taxon>Rhabditina</taxon>
        <taxon>Rhabditomorpha</taxon>
        <taxon>Rhabditoidea</taxon>
        <taxon>Rhabditidae</taxon>
        <taxon>Peloderinae</taxon>
        <taxon>Caenorhabditis</taxon>
    </lineage>
</organism>
<dbReference type="SUPFAM" id="SSF50447">
    <property type="entry name" value="Translation proteins"/>
    <property type="match status" value="1"/>
</dbReference>
<keyword evidence="11" id="KW-1185">Reference proteome</keyword>
<sequence length="408" mass="45988">MSEEVKKEIKEEEPEDFIIDRNPVPLAFCAHPTTPTTQKAPVSLNPQNDVMNEIMEMIEPIQIENPGEIRRPESIKSFGCDTESEFEFSGGEDSDFENLRDLKAGAVDSDDEFDRLVHFSAKILAKTHRSEYPEENATRKSRKSAKSQKIPNQHEYDDLPPLENLSIECKSRLAEFGFVSKVVDCIVLIKPTCTEILDLESLIFDEKGTSIGQIYDIFGQVKCPQYAIRFNSVEEAQLLPIDMKVFYAPNEQEYSKTPFKGLNLAAANRETIQTLNRRMDHQEAVKKANDIQNNADVGSDVEFSDDEAEKEYRKTRTNTHQQSAARGGRKRDRRGAQSVRFSAQTHSNPRPYQRDFDVAQAPAPAPPKAAETPVPVKSEAPNPPPATNFDNPYAEFGCYSAYNGRFGI</sequence>
<proteinExistence type="inferred from homology"/>
<feature type="region of interest" description="Disordered" evidence="9">
    <location>
        <begin position="287"/>
        <end position="389"/>
    </location>
</feature>
<dbReference type="GO" id="GO:0001522">
    <property type="term" value="P:pseudouridine synthesis"/>
    <property type="evidence" value="ECO:0007669"/>
    <property type="project" value="InterPro"/>
</dbReference>
<protein>
    <recommendedName>
        <fullName evidence="3">H/ACA ribonucleoprotein complex non-core subunit NAF1</fullName>
    </recommendedName>
</protein>
<evidence type="ECO:0000256" key="4">
    <source>
        <dbReference type="ARBA" id="ARBA00022517"/>
    </source>
</evidence>
<dbReference type="GO" id="GO:0006364">
    <property type="term" value="P:rRNA processing"/>
    <property type="evidence" value="ECO:0007669"/>
    <property type="project" value="UniProtKB-KW"/>
</dbReference>
<dbReference type="GO" id="GO:0005732">
    <property type="term" value="C:sno(s)RNA-containing ribonucleoprotein complex"/>
    <property type="evidence" value="ECO:0007669"/>
    <property type="project" value="InterPro"/>
</dbReference>
<evidence type="ECO:0000256" key="8">
    <source>
        <dbReference type="ARBA" id="ARBA00023242"/>
    </source>
</evidence>
<evidence type="ECO:0000256" key="9">
    <source>
        <dbReference type="SAM" id="MobiDB-lite"/>
    </source>
</evidence>
<keyword evidence="8" id="KW-0539">Nucleus</keyword>
<feature type="compositionally biased region" description="Polar residues" evidence="9">
    <location>
        <begin position="339"/>
        <end position="350"/>
    </location>
</feature>
<evidence type="ECO:0000313" key="10">
    <source>
        <dbReference type="EnsemblMetazoa" id="CJA11373.1"/>
    </source>
</evidence>
<dbReference type="InterPro" id="IPR040309">
    <property type="entry name" value="Naf1"/>
</dbReference>
<dbReference type="PANTHER" id="PTHR31633">
    <property type="entry name" value="H/ACA RIBONUCLEOPROTEIN COMPLEX NON-CORE SUBUNIT NAF1"/>
    <property type="match status" value="1"/>
</dbReference>
<dbReference type="Gene3D" id="2.40.10.230">
    <property type="entry name" value="Probable tRNA pseudouridine synthase domain"/>
    <property type="match status" value="1"/>
</dbReference>
<evidence type="ECO:0000256" key="7">
    <source>
        <dbReference type="ARBA" id="ARBA00022884"/>
    </source>
</evidence>